<protein>
    <recommendedName>
        <fullName evidence="3">methylated-DNA--[protein]-cysteine S-methyltransferase</fullName>
        <ecNumber evidence="3">2.1.1.63</ecNumber>
    </recommendedName>
</protein>
<dbReference type="CDD" id="cd06445">
    <property type="entry name" value="ATase"/>
    <property type="match status" value="1"/>
</dbReference>
<evidence type="ECO:0000313" key="16">
    <source>
        <dbReference type="Proteomes" id="UP000439752"/>
    </source>
</evidence>
<evidence type="ECO:0000256" key="6">
    <source>
        <dbReference type="ARBA" id="ARBA00022763"/>
    </source>
</evidence>
<dbReference type="SUPFAM" id="SSF53155">
    <property type="entry name" value="Methylated DNA-protein cysteine methyltransferase domain"/>
    <property type="match status" value="1"/>
</dbReference>
<dbReference type="PANTHER" id="PTHR10815">
    <property type="entry name" value="METHYLATED-DNA--PROTEIN-CYSTEINE METHYLTRANSFERASE"/>
    <property type="match status" value="1"/>
</dbReference>
<organism evidence="15 16">
    <name type="scientific">Exiguobacterium oxidotolerans</name>
    <dbReference type="NCBI Taxonomy" id="223958"/>
    <lineage>
        <taxon>Bacteria</taxon>
        <taxon>Bacillati</taxon>
        <taxon>Bacillota</taxon>
        <taxon>Bacilli</taxon>
        <taxon>Bacillales</taxon>
        <taxon>Bacillales Family XII. Incertae Sedis</taxon>
        <taxon>Exiguobacterium</taxon>
    </lineage>
</organism>
<keyword evidence="13" id="KW-0862">Zinc</keyword>
<dbReference type="SUPFAM" id="SSF46689">
    <property type="entry name" value="Homeodomain-like"/>
    <property type="match status" value="1"/>
</dbReference>
<dbReference type="GO" id="GO:0032259">
    <property type="term" value="P:methylation"/>
    <property type="evidence" value="ECO:0007669"/>
    <property type="project" value="UniProtKB-KW"/>
</dbReference>
<dbReference type="InterPro" id="IPR036217">
    <property type="entry name" value="MethylDNA_cys_MeTrfase_DNAb"/>
</dbReference>
<dbReference type="Gene3D" id="3.40.10.10">
    <property type="entry name" value="DNA Methylphosphotriester Repair Domain"/>
    <property type="match status" value="1"/>
</dbReference>
<comment type="cofactor">
    <cofactor evidence="13">
        <name>Zn(2+)</name>
        <dbReference type="ChEBI" id="CHEBI:29105"/>
    </cofactor>
    <text evidence="13">Binds 1 zinc ion per subunit.</text>
</comment>
<evidence type="ECO:0000256" key="1">
    <source>
        <dbReference type="ARBA" id="ARBA00001286"/>
    </source>
</evidence>
<dbReference type="Gene3D" id="1.10.10.10">
    <property type="entry name" value="Winged helix-like DNA-binding domain superfamily/Winged helix DNA-binding domain"/>
    <property type="match status" value="1"/>
</dbReference>
<dbReference type="InterPro" id="IPR036631">
    <property type="entry name" value="MGMT_N_sf"/>
</dbReference>
<feature type="active site" description="Nucleophile; methyl group acceptor from methylphosphotriester" evidence="12">
    <location>
        <position position="35"/>
    </location>
</feature>
<dbReference type="InterPro" id="IPR036388">
    <property type="entry name" value="WH-like_DNA-bd_sf"/>
</dbReference>
<keyword evidence="8" id="KW-0010">Activator</keyword>
<comment type="catalytic activity">
    <reaction evidence="1">
        <text>a 4-O-methyl-thymidine in DNA + L-cysteinyl-[protein] = a thymidine in DNA + S-methyl-L-cysteinyl-[protein]</text>
        <dbReference type="Rhea" id="RHEA:53428"/>
        <dbReference type="Rhea" id="RHEA-COMP:10131"/>
        <dbReference type="Rhea" id="RHEA-COMP:10132"/>
        <dbReference type="Rhea" id="RHEA-COMP:13555"/>
        <dbReference type="Rhea" id="RHEA-COMP:13556"/>
        <dbReference type="ChEBI" id="CHEBI:29950"/>
        <dbReference type="ChEBI" id="CHEBI:82612"/>
        <dbReference type="ChEBI" id="CHEBI:137386"/>
        <dbReference type="ChEBI" id="CHEBI:137387"/>
        <dbReference type="EC" id="2.1.1.63"/>
    </reaction>
</comment>
<keyword evidence="10" id="KW-0234">DNA repair</keyword>
<dbReference type="Pfam" id="PF12833">
    <property type="entry name" value="HTH_18"/>
    <property type="match status" value="1"/>
</dbReference>
<gene>
    <name evidence="15" type="ORF">EXIGUO9Y_380012</name>
</gene>
<evidence type="ECO:0000256" key="13">
    <source>
        <dbReference type="PIRSR" id="PIRSR000409-3"/>
    </source>
</evidence>
<evidence type="ECO:0000256" key="12">
    <source>
        <dbReference type="PIRSR" id="PIRSR000409-1"/>
    </source>
</evidence>
<dbReference type="EMBL" id="CABWKQ010000032">
    <property type="protein sequence ID" value="VWX38248.1"/>
    <property type="molecule type" value="Genomic_DNA"/>
</dbReference>
<feature type="binding site" evidence="13">
    <location>
        <position position="69"/>
    </location>
    <ligand>
        <name>Zn(2+)</name>
        <dbReference type="ChEBI" id="CHEBI:29105"/>
    </ligand>
</feature>
<dbReference type="SUPFAM" id="SSF57884">
    <property type="entry name" value="Ada DNA repair protein, N-terminal domain (N-Ada 10)"/>
    <property type="match status" value="1"/>
</dbReference>
<reference evidence="15 16" key="1">
    <citation type="submission" date="2019-10" db="EMBL/GenBank/DDBJ databases">
        <authorList>
            <person name="Karimi E."/>
        </authorList>
    </citation>
    <scope>NUCLEOTIDE SEQUENCE [LARGE SCALE GENOMIC DNA]</scope>
    <source>
        <strain evidence="15">Exiguobacterium sp. 9Y</strain>
    </source>
</reference>
<dbReference type="Pfam" id="PF02805">
    <property type="entry name" value="Ada_Zn_binding"/>
    <property type="match status" value="1"/>
</dbReference>
<comment type="catalytic activity">
    <reaction evidence="11">
        <text>a 6-O-methyl-2'-deoxyguanosine in DNA + L-cysteinyl-[protein] = S-methyl-L-cysteinyl-[protein] + a 2'-deoxyguanosine in DNA</text>
        <dbReference type="Rhea" id="RHEA:24000"/>
        <dbReference type="Rhea" id="RHEA-COMP:10131"/>
        <dbReference type="Rhea" id="RHEA-COMP:10132"/>
        <dbReference type="Rhea" id="RHEA-COMP:11367"/>
        <dbReference type="Rhea" id="RHEA-COMP:11368"/>
        <dbReference type="ChEBI" id="CHEBI:29950"/>
        <dbReference type="ChEBI" id="CHEBI:82612"/>
        <dbReference type="ChEBI" id="CHEBI:85445"/>
        <dbReference type="ChEBI" id="CHEBI:85448"/>
        <dbReference type="EC" id="2.1.1.63"/>
    </reaction>
</comment>
<keyword evidence="7" id="KW-0805">Transcription regulation</keyword>
<dbReference type="InterPro" id="IPR016221">
    <property type="entry name" value="Bifunct_regulatory_prot_Ada"/>
</dbReference>
<dbReference type="GO" id="GO:0003908">
    <property type="term" value="F:methylated-DNA-[protein]-cysteine S-methyltransferase activity"/>
    <property type="evidence" value="ECO:0007669"/>
    <property type="project" value="UniProtKB-EC"/>
</dbReference>
<dbReference type="InterPro" id="IPR001497">
    <property type="entry name" value="MethylDNA_cys_MeTrfase_AS"/>
</dbReference>
<proteinExistence type="inferred from homology"/>
<dbReference type="NCBIfam" id="TIGR00589">
    <property type="entry name" value="ogt"/>
    <property type="match status" value="1"/>
</dbReference>
<dbReference type="GO" id="GO:0003700">
    <property type="term" value="F:DNA-binding transcription factor activity"/>
    <property type="evidence" value="ECO:0007669"/>
    <property type="project" value="InterPro"/>
</dbReference>
<evidence type="ECO:0000313" key="15">
    <source>
        <dbReference type="EMBL" id="VWX38248.1"/>
    </source>
</evidence>
<evidence type="ECO:0000256" key="5">
    <source>
        <dbReference type="ARBA" id="ARBA00022679"/>
    </source>
</evidence>
<feature type="binding site" evidence="13">
    <location>
        <position position="35"/>
    </location>
    <ligand>
        <name>Zn(2+)</name>
        <dbReference type="ChEBI" id="CHEBI:29105"/>
    </ligand>
</feature>
<evidence type="ECO:0000256" key="7">
    <source>
        <dbReference type="ARBA" id="ARBA00023015"/>
    </source>
</evidence>
<evidence type="ECO:0000259" key="14">
    <source>
        <dbReference type="PROSITE" id="PS01124"/>
    </source>
</evidence>
<dbReference type="GO" id="GO:0008270">
    <property type="term" value="F:zinc ion binding"/>
    <property type="evidence" value="ECO:0007669"/>
    <property type="project" value="InterPro"/>
</dbReference>
<dbReference type="FunFam" id="1.10.10.10:FF:000214">
    <property type="entry name" value="Methylated-DNA--protein-cysteine methyltransferase"/>
    <property type="match status" value="1"/>
</dbReference>
<evidence type="ECO:0000256" key="3">
    <source>
        <dbReference type="ARBA" id="ARBA00011918"/>
    </source>
</evidence>
<dbReference type="Pfam" id="PF01035">
    <property type="entry name" value="DNA_binding_1"/>
    <property type="match status" value="1"/>
</dbReference>
<feature type="binding site" evidence="13">
    <location>
        <position position="66"/>
    </location>
    <ligand>
        <name>Zn(2+)</name>
        <dbReference type="ChEBI" id="CHEBI:29105"/>
    </ligand>
</feature>
<dbReference type="InterPro" id="IPR009057">
    <property type="entry name" value="Homeodomain-like_sf"/>
</dbReference>
<dbReference type="Proteomes" id="UP000439752">
    <property type="component" value="Unassembled WGS sequence"/>
</dbReference>
<evidence type="ECO:0000256" key="4">
    <source>
        <dbReference type="ARBA" id="ARBA00022603"/>
    </source>
</evidence>
<dbReference type="InterPro" id="IPR035451">
    <property type="entry name" value="Ada-like_dom_sf"/>
</dbReference>
<keyword evidence="16" id="KW-1185">Reference proteome</keyword>
<dbReference type="PROSITE" id="PS01124">
    <property type="entry name" value="HTH_ARAC_FAMILY_2"/>
    <property type="match status" value="1"/>
</dbReference>
<dbReference type="EC" id="2.1.1.63" evidence="3"/>
<dbReference type="Gene3D" id="1.10.10.60">
    <property type="entry name" value="Homeodomain-like"/>
    <property type="match status" value="1"/>
</dbReference>
<dbReference type="InterPro" id="IPR014048">
    <property type="entry name" value="MethylDNA_cys_MeTrfase_DNA-bd"/>
</dbReference>
<dbReference type="PANTHER" id="PTHR10815:SF5">
    <property type="entry name" value="METHYLATED-DNA--PROTEIN-CYSTEINE METHYLTRANSFERASE"/>
    <property type="match status" value="1"/>
</dbReference>
<dbReference type="AlphaFoldDB" id="A0A653IH81"/>
<dbReference type="PROSITE" id="PS00374">
    <property type="entry name" value="MGMT"/>
    <property type="match status" value="1"/>
</dbReference>
<keyword evidence="13" id="KW-0479">Metal-binding</keyword>
<keyword evidence="4" id="KW-0489">Methyltransferase</keyword>
<evidence type="ECO:0000256" key="9">
    <source>
        <dbReference type="ARBA" id="ARBA00023163"/>
    </source>
</evidence>
<dbReference type="GO" id="GO:0043565">
    <property type="term" value="F:sequence-specific DNA binding"/>
    <property type="evidence" value="ECO:0007669"/>
    <property type="project" value="InterPro"/>
</dbReference>
<dbReference type="PIRSF" id="PIRSF000409">
    <property type="entry name" value="Ada"/>
    <property type="match status" value="1"/>
</dbReference>
<evidence type="ECO:0000256" key="10">
    <source>
        <dbReference type="ARBA" id="ARBA00023204"/>
    </source>
</evidence>
<keyword evidence="6" id="KW-0227">DNA damage</keyword>
<dbReference type="SMART" id="SM00342">
    <property type="entry name" value="HTH_ARAC"/>
    <property type="match status" value="1"/>
</dbReference>
<feature type="active site" description="Nucleophile; methyl group acceptor from either O6-methylguanine or O4-methylthymine" evidence="12">
    <location>
        <position position="314"/>
    </location>
</feature>
<evidence type="ECO:0000256" key="2">
    <source>
        <dbReference type="ARBA" id="ARBA00008711"/>
    </source>
</evidence>
<feature type="binding site" evidence="13">
    <location>
        <position position="39"/>
    </location>
    <ligand>
        <name>Zn(2+)</name>
        <dbReference type="ChEBI" id="CHEBI:29105"/>
    </ligand>
</feature>
<accession>A0A653IH81</accession>
<sequence>MEDHQTEEYYAALVRRDATYEGRFFVGVKTTGIFCRPSCPARKPKRENCEFYGTAKEALLASYRPCLRCKPLSYPGASDVITRLVAAVEATPEKRFKEADFRELGLDASTARRQFKKRFGMTFVEYARSRRMGLAMKEIRTGKPVIEAQLASGYESSSGFRDAFAKIMGETPKRWDGTYLQAKWLDTPLGPMLAIADDTALHLLEFVDRRGLEREIERLRLAARAVIVPGESIIFEQIKQELADYFDGTLNKFATPRKLYGTPFQRLVWAELERIPSGETISYQELAIRIGNPLAVRAVARANGANQLALVIPCHRVIRTNGDLGGYAGGLARKATLLETERRKDWMLHGTH</sequence>
<evidence type="ECO:0000256" key="8">
    <source>
        <dbReference type="ARBA" id="ARBA00023159"/>
    </source>
</evidence>
<keyword evidence="5" id="KW-0808">Transferase</keyword>
<keyword evidence="9" id="KW-0804">Transcription</keyword>
<dbReference type="SUPFAM" id="SSF46767">
    <property type="entry name" value="Methylated DNA-protein cysteine methyltransferase, C-terminal domain"/>
    <property type="match status" value="1"/>
</dbReference>
<dbReference type="InterPro" id="IPR004026">
    <property type="entry name" value="Ada_DNA_repair_Zn-bd"/>
</dbReference>
<name>A0A653IH81_9BACL</name>
<dbReference type="Gene3D" id="3.30.160.70">
    <property type="entry name" value="Methylated DNA-protein cysteine methyltransferase domain"/>
    <property type="match status" value="1"/>
</dbReference>
<dbReference type="RefSeq" id="WP_159173943.1">
    <property type="nucleotide sequence ID" value="NZ_LR732312.1"/>
</dbReference>
<dbReference type="InterPro" id="IPR018060">
    <property type="entry name" value="HTH_AraC"/>
</dbReference>
<feature type="domain" description="HTH araC/xylS-type" evidence="14">
    <location>
        <begin position="102"/>
        <end position="178"/>
    </location>
</feature>
<evidence type="ECO:0000256" key="11">
    <source>
        <dbReference type="ARBA" id="ARBA00049348"/>
    </source>
</evidence>
<comment type="similarity">
    <text evidence="2">Belongs to the MGMT family.</text>
</comment>
<dbReference type="GO" id="GO:0006281">
    <property type="term" value="P:DNA repair"/>
    <property type="evidence" value="ECO:0007669"/>
    <property type="project" value="UniProtKB-KW"/>
</dbReference>